<evidence type="ECO:0000313" key="1">
    <source>
        <dbReference type="EMBL" id="GBN36894.1"/>
    </source>
</evidence>
<sequence length="84" mass="9996">MYSVSSLPPPSTTCKPSDWFLHQLQLPPSLWPKPQQQTHFCSSIVFPAWVRFVRFKDSDPRIRVWLRIRIRGFVPTPKKWIYSP</sequence>
<comment type="caution">
    <text evidence="1">The sequence shown here is derived from an EMBL/GenBank/DDBJ whole genome shotgun (WGS) entry which is preliminary data.</text>
</comment>
<name>A0A4Y2NDR9_ARAVE</name>
<evidence type="ECO:0000313" key="2">
    <source>
        <dbReference type="Proteomes" id="UP000499080"/>
    </source>
</evidence>
<dbReference type="AlphaFoldDB" id="A0A4Y2NDR9"/>
<accession>A0A4Y2NDR9</accession>
<dbReference type="Proteomes" id="UP000499080">
    <property type="component" value="Unassembled WGS sequence"/>
</dbReference>
<dbReference type="EMBL" id="BGPR01008919">
    <property type="protein sequence ID" value="GBN36894.1"/>
    <property type="molecule type" value="Genomic_DNA"/>
</dbReference>
<organism evidence="1 2">
    <name type="scientific">Araneus ventricosus</name>
    <name type="common">Orbweaver spider</name>
    <name type="synonym">Epeira ventricosa</name>
    <dbReference type="NCBI Taxonomy" id="182803"/>
    <lineage>
        <taxon>Eukaryota</taxon>
        <taxon>Metazoa</taxon>
        <taxon>Ecdysozoa</taxon>
        <taxon>Arthropoda</taxon>
        <taxon>Chelicerata</taxon>
        <taxon>Arachnida</taxon>
        <taxon>Araneae</taxon>
        <taxon>Araneomorphae</taxon>
        <taxon>Entelegynae</taxon>
        <taxon>Araneoidea</taxon>
        <taxon>Araneidae</taxon>
        <taxon>Araneus</taxon>
    </lineage>
</organism>
<protein>
    <submittedName>
        <fullName evidence="1">Uncharacterized protein</fullName>
    </submittedName>
</protein>
<proteinExistence type="predicted"/>
<keyword evidence="2" id="KW-1185">Reference proteome</keyword>
<reference evidence="1 2" key="1">
    <citation type="journal article" date="2019" name="Sci. Rep.">
        <title>Orb-weaving spider Araneus ventricosus genome elucidates the spidroin gene catalogue.</title>
        <authorList>
            <person name="Kono N."/>
            <person name="Nakamura H."/>
            <person name="Ohtoshi R."/>
            <person name="Moran D.A.P."/>
            <person name="Shinohara A."/>
            <person name="Yoshida Y."/>
            <person name="Fujiwara M."/>
            <person name="Mori M."/>
            <person name="Tomita M."/>
            <person name="Arakawa K."/>
        </authorList>
    </citation>
    <scope>NUCLEOTIDE SEQUENCE [LARGE SCALE GENOMIC DNA]</scope>
</reference>
<gene>
    <name evidence="1" type="ORF">AVEN_176888_1</name>
</gene>